<dbReference type="Proteomes" id="UP001501736">
    <property type="component" value="Unassembled WGS sequence"/>
</dbReference>
<dbReference type="RefSeq" id="WP_344717542.1">
    <property type="nucleotide sequence ID" value="NZ_BAAAYG010000002.1"/>
</dbReference>
<evidence type="ECO:0000313" key="2">
    <source>
        <dbReference type="EMBL" id="GAA3279947.1"/>
    </source>
</evidence>
<dbReference type="EMBL" id="BAAAYG010000002">
    <property type="protein sequence ID" value="GAA3279947.1"/>
    <property type="molecule type" value="Genomic_DNA"/>
</dbReference>
<organism evidence="2 3">
    <name type="scientific">Nesterenkonia halobia</name>
    <dbReference type="NCBI Taxonomy" id="37922"/>
    <lineage>
        <taxon>Bacteria</taxon>
        <taxon>Bacillati</taxon>
        <taxon>Actinomycetota</taxon>
        <taxon>Actinomycetes</taxon>
        <taxon>Micrococcales</taxon>
        <taxon>Micrococcaceae</taxon>
        <taxon>Nesterenkonia</taxon>
    </lineage>
</organism>
<sequence>MSRSSRPIVATRDMVRRRRRRRTIAVLAVMVVLVGGTGYGAWHYIDEQEYLLDPGCTVPLGDQEHHLDPEQSAHAALIAAMSADRGLPVQAAVDALAISLKESELRVSPGGEDRPARALFRDEGPDWTDREQEVQVLAPVSGFYDSLVEARDREKRSWTPQLDVQEAAGVLDRPLDPSVYDEQVDPARAFAPPLAGRQPLGVTCEFSQQDVPAADPEGMDAQMSAVLGSVLDLPRGDDRDDSEEQVIRHAEGADGATRLVVEIPAAEERPAIDPAWLVGQWAVATADVHGVWSVQAADYEWRRETGRWERLEDDASGDDAEQDTGQDTEDDADGDAAPRTVRIGFAPPD</sequence>
<feature type="region of interest" description="Disordered" evidence="1">
    <location>
        <begin position="307"/>
        <end position="349"/>
    </location>
</feature>
<keyword evidence="3" id="KW-1185">Reference proteome</keyword>
<protein>
    <recommendedName>
        <fullName evidence="4">Heavy metal transporter</fullName>
    </recommendedName>
</protein>
<evidence type="ECO:0000256" key="1">
    <source>
        <dbReference type="SAM" id="MobiDB-lite"/>
    </source>
</evidence>
<name>A0ABP6RBF0_9MICC</name>
<feature type="compositionally biased region" description="Acidic residues" evidence="1">
    <location>
        <begin position="311"/>
        <end position="334"/>
    </location>
</feature>
<accession>A0ABP6RBF0</accession>
<gene>
    <name evidence="2" type="ORF">GCM10020260_03600</name>
</gene>
<comment type="caution">
    <text evidence="2">The sequence shown here is derived from an EMBL/GenBank/DDBJ whole genome shotgun (WGS) entry which is preliminary data.</text>
</comment>
<proteinExistence type="predicted"/>
<evidence type="ECO:0000313" key="3">
    <source>
        <dbReference type="Proteomes" id="UP001501736"/>
    </source>
</evidence>
<evidence type="ECO:0008006" key="4">
    <source>
        <dbReference type="Google" id="ProtNLM"/>
    </source>
</evidence>
<reference evidence="3" key="1">
    <citation type="journal article" date="2019" name="Int. J. Syst. Evol. Microbiol.">
        <title>The Global Catalogue of Microorganisms (GCM) 10K type strain sequencing project: providing services to taxonomists for standard genome sequencing and annotation.</title>
        <authorList>
            <consortium name="The Broad Institute Genomics Platform"/>
            <consortium name="The Broad Institute Genome Sequencing Center for Infectious Disease"/>
            <person name="Wu L."/>
            <person name="Ma J."/>
        </authorList>
    </citation>
    <scope>NUCLEOTIDE SEQUENCE [LARGE SCALE GENOMIC DNA]</scope>
    <source>
        <strain evidence="3">JCM 11483</strain>
    </source>
</reference>